<dbReference type="Pfam" id="PF00105">
    <property type="entry name" value="zf-C4"/>
    <property type="match status" value="1"/>
</dbReference>
<dbReference type="Gene3D" id="1.10.565.10">
    <property type="entry name" value="Retinoid X Receptor"/>
    <property type="match status" value="1"/>
</dbReference>
<evidence type="ECO:0000313" key="16">
    <source>
        <dbReference type="RefSeq" id="XP_029637214.1"/>
    </source>
</evidence>
<feature type="compositionally biased region" description="Basic and acidic residues" evidence="11">
    <location>
        <begin position="330"/>
        <end position="341"/>
    </location>
</feature>
<protein>
    <submittedName>
        <fullName evidence="15 16">Orphan steroid hormone receptor 2 isoform X1</fullName>
    </submittedName>
</protein>
<keyword evidence="2 10" id="KW-0479">Metal-binding</keyword>
<keyword evidence="6 10" id="KW-0238">DNA-binding</keyword>
<dbReference type="PRINTS" id="PR00047">
    <property type="entry name" value="STROIDFINGER"/>
</dbReference>
<keyword evidence="5 10" id="KW-0805">Transcription regulation</keyword>
<evidence type="ECO:0000256" key="7">
    <source>
        <dbReference type="ARBA" id="ARBA00023163"/>
    </source>
</evidence>
<dbReference type="Proteomes" id="UP000515154">
    <property type="component" value="Linkage group LG1"/>
</dbReference>
<dbReference type="GO" id="GO:0008270">
    <property type="term" value="F:zinc ion binding"/>
    <property type="evidence" value="ECO:0007669"/>
    <property type="project" value="UniProtKB-KW"/>
</dbReference>
<feature type="compositionally biased region" description="Polar residues" evidence="11">
    <location>
        <begin position="9"/>
        <end position="32"/>
    </location>
</feature>
<evidence type="ECO:0000256" key="8">
    <source>
        <dbReference type="ARBA" id="ARBA00023170"/>
    </source>
</evidence>
<dbReference type="PRINTS" id="PR00398">
    <property type="entry name" value="STRDHORMONER"/>
</dbReference>
<dbReference type="InterPro" id="IPR013088">
    <property type="entry name" value="Znf_NHR/GATA"/>
</dbReference>
<keyword evidence="7 10" id="KW-0804">Transcription</keyword>
<evidence type="ECO:0000256" key="3">
    <source>
        <dbReference type="ARBA" id="ARBA00022771"/>
    </source>
</evidence>
<dbReference type="Pfam" id="PF00104">
    <property type="entry name" value="Hormone_recep"/>
    <property type="match status" value="1"/>
</dbReference>
<sequence>MSSVEEAKQQSQIKTAQTTPTNRPSDATSAASSCVVDDNSDLVPQQQQRQKRQKAKASADGDNRKAETIVAMEAGSNLTENVIHVISPTAVVAASVDSSTNSAVTVTPSVHTITISGNNLSIPFSSSLASSTPNGTHMVMSQEIAAKLKDSTLPAGQIVQVPAAAVTGVDWANKLKELQHTQRLERLREEQQAVRDKLTQKQQFEQNFKPCIVCGDKASGRHYGAISCEGCKGFFKRSIRKQLGYACRGNKDCPVTKMHRNRCQFCRLQKCLAVGMRSECPSITSSPSVYSSSTTDGAPYNCYKIDSQSLKSASHPKDAWSQFQIPAVQQERKPPDSEKKAPTAMATSTQRIYIRKDLNSPAAAIPNFSNRVSEIEDEESKSNENLLANLQERLIHTDHGTMVLSSALTQNSQKSNNTAANLISDLSTLASVVTTLAAMGKNGAQESTDPNSSSGTSTAASSSSNSNGHVSSPGESADSVVKAFDTLARAVHHPQSQSQETQTGLSQGENAETDEPVLEIEGNLLSATNFLFNLNTPSPMPAYLNVQYICESASRLLFLSMHWVRSIPAFQLLNADTQMLLVRSCWCEMFVLGLAQCSQAMYLSTILGAILNHLQSPLSFDKNNSERAKLVTEHIIKLQSYVHTMENLQVNNTEYAYLKAMTLFCPDNTCKGSKQVERFQEKAHIELRHHIQELHPQNQNRLSKLLLRLPPLRSVNPSIMEELFFSGLTGSVQIDSIIPHILRMETAEYNSQMVGQCAPEMTEPSAETEISATSNSST</sequence>
<comment type="similarity">
    <text evidence="1 10">Belongs to the nuclear hormone receptor family.</text>
</comment>
<dbReference type="PROSITE" id="PS51030">
    <property type="entry name" value="NUCLEAR_REC_DBD_2"/>
    <property type="match status" value="1"/>
</dbReference>
<evidence type="ECO:0000256" key="4">
    <source>
        <dbReference type="ARBA" id="ARBA00022833"/>
    </source>
</evidence>
<feature type="domain" description="Nuclear receptor" evidence="12">
    <location>
        <begin position="208"/>
        <end position="283"/>
    </location>
</feature>
<dbReference type="SMART" id="SM00399">
    <property type="entry name" value="ZnF_C4"/>
    <property type="match status" value="1"/>
</dbReference>
<accession>A0A6P7SFH5</accession>
<feature type="region of interest" description="Disordered" evidence="11">
    <location>
        <begin position="442"/>
        <end position="477"/>
    </location>
</feature>
<dbReference type="AlphaFoldDB" id="A0A6P7SFH5"/>
<feature type="region of interest" description="Disordered" evidence="11">
    <location>
        <begin position="326"/>
        <end position="347"/>
    </location>
</feature>
<dbReference type="GO" id="GO:0003700">
    <property type="term" value="F:DNA-binding transcription factor activity"/>
    <property type="evidence" value="ECO:0007669"/>
    <property type="project" value="InterPro"/>
</dbReference>
<evidence type="ECO:0000256" key="11">
    <source>
        <dbReference type="SAM" id="MobiDB-lite"/>
    </source>
</evidence>
<evidence type="ECO:0000313" key="14">
    <source>
        <dbReference type="Proteomes" id="UP000515154"/>
    </source>
</evidence>
<dbReference type="InterPro" id="IPR001628">
    <property type="entry name" value="Znf_hrmn_rcpt"/>
</dbReference>
<feature type="compositionally biased region" description="Low complexity" evidence="11">
    <location>
        <begin position="452"/>
        <end position="472"/>
    </location>
</feature>
<dbReference type="InterPro" id="IPR001723">
    <property type="entry name" value="Nuclear_hrmn_rcpt"/>
</dbReference>
<feature type="region of interest" description="Disordered" evidence="11">
    <location>
        <begin position="1"/>
        <end position="64"/>
    </location>
</feature>
<dbReference type="RefSeq" id="XP_029637214.1">
    <property type="nucleotide sequence ID" value="XM_029781354.2"/>
</dbReference>
<keyword evidence="8 10" id="KW-0675">Receptor</keyword>
<comment type="subcellular location">
    <subcellularLocation>
        <location evidence="10">Nucleus</location>
    </subcellularLocation>
</comment>
<evidence type="ECO:0000256" key="10">
    <source>
        <dbReference type="RuleBase" id="RU004334"/>
    </source>
</evidence>
<feature type="region of interest" description="Disordered" evidence="11">
    <location>
        <begin position="491"/>
        <end position="511"/>
    </location>
</feature>
<dbReference type="FunFam" id="3.30.50.10:FF:000030">
    <property type="entry name" value="Nuclear Hormone Receptor family"/>
    <property type="match status" value="1"/>
</dbReference>
<reference evidence="15 16" key="1">
    <citation type="submission" date="2025-08" db="UniProtKB">
        <authorList>
            <consortium name="RefSeq"/>
        </authorList>
    </citation>
    <scope>IDENTIFICATION</scope>
</reference>
<dbReference type="GO" id="GO:0005634">
    <property type="term" value="C:nucleus"/>
    <property type="evidence" value="ECO:0007669"/>
    <property type="project" value="UniProtKB-SubCell"/>
</dbReference>
<dbReference type="GO" id="GO:0043565">
    <property type="term" value="F:sequence-specific DNA binding"/>
    <property type="evidence" value="ECO:0007669"/>
    <property type="project" value="InterPro"/>
</dbReference>
<evidence type="ECO:0000256" key="6">
    <source>
        <dbReference type="ARBA" id="ARBA00023125"/>
    </source>
</evidence>
<organism evidence="14 16">
    <name type="scientific">Octopus sinensis</name>
    <name type="common">East Asian common octopus</name>
    <dbReference type="NCBI Taxonomy" id="2607531"/>
    <lineage>
        <taxon>Eukaryota</taxon>
        <taxon>Metazoa</taxon>
        <taxon>Spiralia</taxon>
        <taxon>Lophotrochozoa</taxon>
        <taxon>Mollusca</taxon>
        <taxon>Cephalopoda</taxon>
        <taxon>Coleoidea</taxon>
        <taxon>Octopodiformes</taxon>
        <taxon>Octopoda</taxon>
        <taxon>Incirrata</taxon>
        <taxon>Octopodidae</taxon>
        <taxon>Octopus</taxon>
    </lineage>
</organism>
<dbReference type="PROSITE" id="PS00031">
    <property type="entry name" value="NUCLEAR_REC_DBD_1"/>
    <property type="match status" value="1"/>
</dbReference>
<dbReference type="Gene3D" id="3.30.50.10">
    <property type="entry name" value="Erythroid Transcription Factor GATA-1, subunit A"/>
    <property type="match status" value="1"/>
</dbReference>
<evidence type="ECO:0000259" key="12">
    <source>
        <dbReference type="PROSITE" id="PS51030"/>
    </source>
</evidence>
<evidence type="ECO:0000256" key="9">
    <source>
        <dbReference type="ARBA" id="ARBA00023242"/>
    </source>
</evidence>
<dbReference type="KEGG" id="osn:115212530"/>
<dbReference type="PANTHER" id="PTHR24083">
    <property type="entry name" value="NUCLEAR HORMONE RECEPTOR"/>
    <property type="match status" value="1"/>
</dbReference>
<dbReference type="SUPFAM" id="SSF57716">
    <property type="entry name" value="Glucocorticoid receptor-like (DNA-binding domain)"/>
    <property type="match status" value="1"/>
</dbReference>
<evidence type="ECO:0000256" key="2">
    <source>
        <dbReference type="ARBA" id="ARBA00022723"/>
    </source>
</evidence>
<gene>
    <name evidence="15 16" type="primary">LOC115212530</name>
</gene>
<dbReference type="FunFam" id="1.10.565.10:FF:000041">
    <property type="entry name" value="Nuclear hormone receptor HR78"/>
    <property type="match status" value="1"/>
</dbReference>
<evidence type="ECO:0000256" key="5">
    <source>
        <dbReference type="ARBA" id="ARBA00023015"/>
    </source>
</evidence>
<dbReference type="PROSITE" id="PS51843">
    <property type="entry name" value="NR_LBD"/>
    <property type="match status" value="1"/>
</dbReference>
<keyword evidence="3 10" id="KW-0863">Zinc-finger</keyword>
<name>A0A6P7SFH5_9MOLL</name>
<proteinExistence type="inferred from homology"/>
<keyword evidence="9 10" id="KW-0539">Nucleus</keyword>
<evidence type="ECO:0000313" key="15">
    <source>
        <dbReference type="RefSeq" id="XP_029637213.1"/>
    </source>
</evidence>
<dbReference type="RefSeq" id="XP_029637213.1">
    <property type="nucleotide sequence ID" value="XM_029781353.2"/>
</dbReference>
<dbReference type="InterPro" id="IPR050274">
    <property type="entry name" value="Nuclear_hormone_rcpt_NR2"/>
</dbReference>
<dbReference type="SUPFAM" id="SSF48508">
    <property type="entry name" value="Nuclear receptor ligand-binding domain"/>
    <property type="match status" value="1"/>
</dbReference>
<feature type="domain" description="NR LBD" evidence="13">
    <location>
        <begin position="500"/>
        <end position="745"/>
    </location>
</feature>
<feature type="compositionally biased region" description="Polar residues" evidence="11">
    <location>
        <begin position="494"/>
        <end position="510"/>
    </location>
</feature>
<dbReference type="SMART" id="SM00430">
    <property type="entry name" value="HOLI"/>
    <property type="match status" value="1"/>
</dbReference>
<dbReference type="InterPro" id="IPR000536">
    <property type="entry name" value="Nucl_hrmn_rcpt_lig-bd"/>
</dbReference>
<keyword evidence="4 10" id="KW-0862">Zinc</keyword>
<evidence type="ECO:0000256" key="1">
    <source>
        <dbReference type="ARBA" id="ARBA00005993"/>
    </source>
</evidence>
<evidence type="ECO:0000259" key="13">
    <source>
        <dbReference type="PROSITE" id="PS51843"/>
    </source>
</evidence>
<keyword evidence="14" id="KW-1185">Reference proteome</keyword>
<dbReference type="InterPro" id="IPR035500">
    <property type="entry name" value="NHR-like_dom_sf"/>
</dbReference>